<dbReference type="OrthoDB" id="6199135at2"/>
<feature type="transmembrane region" description="Helical" evidence="1">
    <location>
        <begin position="97"/>
        <end position="120"/>
    </location>
</feature>
<protein>
    <submittedName>
        <fullName evidence="2">Uncharacterized protein</fullName>
    </submittedName>
</protein>
<evidence type="ECO:0000313" key="2">
    <source>
        <dbReference type="EMBL" id="TSJ78347.1"/>
    </source>
</evidence>
<name>A0A556QP03_9BACT</name>
<keyword evidence="1" id="KW-0472">Membrane</keyword>
<keyword evidence="1" id="KW-0812">Transmembrane</keyword>
<proteinExistence type="predicted"/>
<accession>A0A556QP03</accession>
<keyword evidence="3" id="KW-1185">Reference proteome</keyword>
<dbReference type="RefSeq" id="WP_144228688.1">
    <property type="nucleotide sequence ID" value="NZ_CBCRVV010000003.1"/>
</dbReference>
<evidence type="ECO:0000256" key="1">
    <source>
        <dbReference type="SAM" id="Phobius"/>
    </source>
</evidence>
<reference evidence="2 3" key="1">
    <citation type="submission" date="2019-07" db="EMBL/GenBank/DDBJ databases">
        <title>Description of 53C-WASEF.</title>
        <authorList>
            <person name="Pitt A."/>
            <person name="Hahn M.W."/>
        </authorList>
    </citation>
    <scope>NUCLEOTIDE SEQUENCE [LARGE SCALE GENOMIC DNA]</scope>
    <source>
        <strain evidence="2 3">53C-WASEF</strain>
    </source>
</reference>
<feature type="transmembrane region" description="Helical" evidence="1">
    <location>
        <begin position="59"/>
        <end position="85"/>
    </location>
</feature>
<feature type="transmembrane region" description="Helical" evidence="1">
    <location>
        <begin position="152"/>
        <end position="172"/>
    </location>
</feature>
<dbReference type="AlphaFoldDB" id="A0A556QP03"/>
<gene>
    <name evidence="2" type="ORF">FPL22_03315</name>
</gene>
<organism evidence="2 3">
    <name type="scientific">Rariglobus hedericola</name>
    <dbReference type="NCBI Taxonomy" id="2597822"/>
    <lineage>
        <taxon>Bacteria</taxon>
        <taxon>Pseudomonadati</taxon>
        <taxon>Verrucomicrobiota</taxon>
        <taxon>Opitutia</taxon>
        <taxon>Opitutales</taxon>
        <taxon>Opitutaceae</taxon>
        <taxon>Rariglobus</taxon>
    </lineage>
</organism>
<comment type="caution">
    <text evidence="2">The sequence shown here is derived from an EMBL/GenBank/DDBJ whole genome shotgun (WGS) entry which is preliminary data.</text>
</comment>
<dbReference type="Proteomes" id="UP000315648">
    <property type="component" value="Unassembled WGS sequence"/>
</dbReference>
<feature type="transmembrane region" description="Helical" evidence="1">
    <location>
        <begin position="14"/>
        <end position="39"/>
    </location>
</feature>
<keyword evidence="1" id="KW-1133">Transmembrane helix</keyword>
<evidence type="ECO:0000313" key="3">
    <source>
        <dbReference type="Proteomes" id="UP000315648"/>
    </source>
</evidence>
<sequence>MNFRIPIADRERPALAGFVILFAVTIVSWAVLHDIYLIGVEPRHFTVYHRPLLPLSNPILLAMQYAVVATVGPGMVFGGLSFSASRLGALRPLSLRFAWFLFLPFIAVIECSALMMGALARSRHAGGGSLPYPSAFYPDTTAGIAYSQSVNISAYVGAVSFGGLFLMTLLLVRRQKR</sequence>
<dbReference type="EMBL" id="VMBG01000001">
    <property type="protein sequence ID" value="TSJ78347.1"/>
    <property type="molecule type" value="Genomic_DNA"/>
</dbReference>